<evidence type="ECO:0000256" key="4">
    <source>
        <dbReference type="ARBA" id="ARBA00022723"/>
    </source>
</evidence>
<dbReference type="GO" id="GO:0008270">
    <property type="term" value="F:zinc ion binding"/>
    <property type="evidence" value="ECO:0007669"/>
    <property type="project" value="UniProtKB-KW"/>
</dbReference>
<evidence type="ECO:0000256" key="3">
    <source>
        <dbReference type="ARBA" id="ARBA00022454"/>
    </source>
</evidence>
<dbReference type="InterPro" id="IPR049431">
    <property type="entry name" value="UVSSA_C"/>
</dbReference>
<evidence type="ECO:0000256" key="5">
    <source>
        <dbReference type="ARBA" id="ARBA00022763"/>
    </source>
</evidence>
<keyword evidence="4" id="KW-0479">Metal-binding</keyword>
<feature type="compositionally biased region" description="Polar residues" evidence="10">
    <location>
        <begin position="345"/>
        <end position="354"/>
    </location>
</feature>
<dbReference type="GO" id="GO:0009411">
    <property type="term" value="P:response to UV"/>
    <property type="evidence" value="ECO:0007669"/>
    <property type="project" value="InterPro"/>
</dbReference>
<evidence type="ECO:0000313" key="13">
    <source>
        <dbReference type="RefSeq" id="XP_017969894.1"/>
    </source>
</evidence>
<keyword evidence="8" id="KW-0175">Coiled coil</keyword>
<comment type="similarity">
    <text evidence="2">Belongs to the UVSSA family.</text>
</comment>
<proteinExistence type="inferred from homology"/>
<dbReference type="SUPFAM" id="SSF48464">
    <property type="entry name" value="ENTH/VHS domain"/>
    <property type="match status" value="1"/>
</dbReference>
<evidence type="ECO:0000256" key="1">
    <source>
        <dbReference type="ARBA" id="ARBA00004286"/>
    </source>
</evidence>
<dbReference type="GO" id="GO:0005694">
    <property type="term" value="C:chromosome"/>
    <property type="evidence" value="ECO:0007669"/>
    <property type="project" value="UniProtKB-SubCell"/>
</dbReference>
<dbReference type="Gene3D" id="1.25.40.90">
    <property type="match status" value="1"/>
</dbReference>
<dbReference type="Gramene" id="Tc01v2_t028620.1">
    <property type="protein sequence ID" value="Tc01v2_p028620.1"/>
    <property type="gene ID" value="Tc01v2_g028620"/>
</dbReference>
<evidence type="ECO:0000313" key="12">
    <source>
        <dbReference type="Proteomes" id="UP000694886"/>
    </source>
</evidence>
<dbReference type="KEGG" id="tcc:18613971"/>
<sequence length="675" mass="77144">MAMEMEGEEERGKVRALIEKATNSTAAEVDPRLLKAIKSVVRFSDSELRVAAHTLMDLMKRDHSQVRYLTLLIIDELFMRSKLFRTLIVENLDQLLTLSIGFRRNMPLPAPPAVASTLRSKAIEFLEKWNVSFGVHYRQLRLGFDYLKNSLRFQFPNLQENAARIERERTERERRTQEILRNKFETLKTNFGSIKEEMQSTVNEIGECLYIARTKEESVPLGLLDDEDFEEFRSSELRQIRLDSLKEGEKVRENSDNKVVLDALRELYKLLVTKHLVSVQEWISLLIRVEVADNRLRDSMLKELIDIRSRLLSVKKDCDESGCALLKTVKNNQEEEEDFWEEGNIGSTENGSSTEPEKRKEVQSSNKEEKIKSIEDRNSWKSNKQNENLARVSSSSKVKDKAKECSNLSSKGKESLGSETSVRSKLLTEAPVIRWGSFLDNWGSVSNKDMLANQRGLELESHWGRVDYDAVIPAEKIAELNLQAIVYQENLGEIQPCHAPLSKGGLCKRRDLRVCPFHGPIIPRDDEGNPINQTSSIDDTNPDLASDIVEQLAKKAVKNIRARDKEEARKRKLDKQSLRRAKLAKVREHNEAVLRDAALASTSRSAVVGEEIEETIGEKSGGRNKQTLASMQRKKVTTKGRLAHKLLTTRVTDAAIRQITQREDATYREAFPNQW</sequence>
<dbReference type="PANTHER" id="PTHR28670">
    <property type="entry name" value="UV-STIMULATED SCAFFOLD PROTEIN A"/>
    <property type="match status" value="1"/>
</dbReference>
<protein>
    <submittedName>
        <fullName evidence="13">UV-stimulated scaffold protein A homolog</fullName>
    </submittedName>
</protein>
<evidence type="ECO:0000256" key="6">
    <source>
        <dbReference type="ARBA" id="ARBA00022771"/>
    </source>
</evidence>
<keyword evidence="5" id="KW-0227">DNA damage</keyword>
<reference evidence="12" key="1">
    <citation type="journal article" date="1997" name="Nucleic Acids Res.">
        <title>tRNAscan-SE: a program for improved detection of transfer RNA genes in genomic sequence.</title>
        <authorList>
            <person name="Lowe T.M."/>
            <person name="Eddy S.R."/>
        </authorList>
    </citation>
    <scope>NUCLEOTIDE SEQUENCE [LARGE SCALE GENOMIC DNA]</scope>
    <source>
        <strain evidence="12">r\B97-61/B2</strain>
    </source>
</reference>
<evidence type="ECO:0000256" key="9">
    <source>
        <dbReference type="ARBA" id="ARBA00023204"/>
    </source>
</evidence>
<dbReference type="InterPro" id="IPR008942">
    <property type="entry name" value="ENTH_VHS"/>
</dbReference>
<keyword evidence="3" id="KW-0158">Chromosome</keyword>
<comment type="subcellular location">
    <subcellularLocation>
        <location evidence="1">Chromosome</location>
    </subcellularLocation>
</comment>
<evidence type="ECO:0000259" key="11">
    <source>
        <dbReference type="Pfam" id="PF09740"/>
    </source>
</evidence>
<dbReference type="InterPro" id="IPR018610">
    <property type="entry name" value="UVSSA"/>
</dbReference>
<name>A0AB32VV91_THECC</name>
<dbReference type="AlphaFoldDB" id="A0AB32VV91"/>
<organism evidence="12 13">
    <name type="scientific">Theobroma cacao</name>
    <name type="common">Cacao</name>
    <name type="synonym">Cocoa</name>
    <dbReference type="NCBI Taxonomy" id="3641"/>
    <lineage>
        <taxon>Eukaryota</taxon>
        <taxon>Viridiplantae</taxon>
        <taxon>Streptophyta</taxon>
        <taxon>Embryophyta</taxon>
        <taxon>Tracheophyta</taxon>
        <taxon>Spermatophyta</taxon>
        <taxon>Magnoliopsida</taxon>
        <taxon>eudicotyledons</taxon>
        <taxon>Gunneridae</taxon>
        <taxon>Pentapetalae</taxon>
        <taxon>rosids</taxon>
        <taxon>malvids</taxon>
        <taxon>Malvales</taxon>
        <taxon>Malvaceae</taxon>
        <taxon>Byttnerioideae</taxon>
        <taxon>Theobroma</taxon>
    </lineage>
</organism>
<gene>
    <name evidence="13" type="primary">LOC18613971</name>
</gene>
<dbReference type="RefSeq" id="XP_017969894.1">
    <property type="nucleotide sequence ID" value="XM_018114405.1"/>
</dbReference>
<dbReference type="Proteomes" id="UP000694886">
    <property type="component" value="Chromosome 1"/>
</dbReference>
<keyword evidence="7" id="KW-0862">Zinc</keyword>
<dbReference type="Pfam" id="PF09740">
    <property type="entry name" value="DUF2043"/>
    <property type="match status" value="1"/>
</dbReference>
<keyword evidence="6" id="KW-0863">Zinc-finger</keyword>
<keyword evidence="9" id="KW-0234">DNA repair</keyword>
<feature type="domain" description="UV-stimulated scaffold protein A C-terminal" evidence="11">
    <location>
        <begin position="429"/>
        <end position="533"/>
    </location>
</feature>
<evidence type="ECO:0000256" key="8">
    <source>
        <dbReference type="ARBA" id="ARBA00023054"/>
    </source>
</evidence>
<dbReference type="Pfam" id="PF20867">
    <property type="entry name" value="UVSSA_N"/>
    <property type="match status" value="1"/>
</dbReference>
<dbReference type="GO" id="GO:0006281">
    <property type="term" value="P:DNA repair"/>
    <property type="evidence" value="ECO:0007669"/>
    <property type="project" value="UniProtKB-KW"/>
</dbReference>
<accession>A0AB32VV91</accession>
<evidence type="ECO:0000256" key="7">
    <source>
        <dbReference type="ARBA" id="ARBA00022833"/>
    </source>
</evidence>
<reference evidence="13" key="2">
    <citation type="submission" date="2025-08" db="UniProtKB">
        <authorList>
            <consortium name="RefSeq"/>
        </authorList>
    </citation>
    <scope>IDENTIFICATION</scope>
</reference>
<feature type="region of interest" description="Disordered" evidence="10">
    <location>
        <begin position="617"/>
        <end position="636"/>
    </location>
</feature>
<feature type="compositionally biased region" description="Basic and acidic residues" evidence="10">
    <location>
        <begin position="355"/>
        <end position="379"/>
    </location>
</feature>
<dbReference type="InterPro" id="IPR049408">
    <property type="entry name" value="UVSSA_N_a-solenoid_rpt"/>
</dbReference>
<dbReference type="PANTHER" id="PTHR28670:SF1">
    <property type="entry name" value="UV-STIMULATED SCAFFOLD PROTEIN A"/>
    <property type="match status" value="1"/>
</dbReference>
<feature type="region of interest" description="Disordered" evidence="10">
    <location>
        <begin position="335"/>
        <end position="421"/>
    </location>
</feature>
<evidence type="ECO:0000256" key="10">
    <source>
        <dbReference type="SAM" id="MobiDB-lite"/>
    </source>
</evidence>
<evidence type="ECO:0000256" key="2">
    <source>
        <dbReference type="ARBA" id="ARBA00009240"/>
    </source>
</evidence>
<dbReference type="GeneID" id="18613971"/>